<dbReference type="CDD" id="cd16282">
    <property type="entry name" value="metallo-hydrolase-like_MBL-fold"/>
    <property type="match status" value="1"/>
</dbReference>
<dbReference type="SMART" id="SM00849">
    <property type="entry name" value="Lactamase_B"/>
    <property type="match status" value="1"/>
</dbReference>
<dbReference type="PANTHER" id="PTHR42951">
    <property type="entry name" value="METALLO-BETA-LACTAMASE DOMAIN-CONTAINING"/>
    <property type="match status" value="1"/>
</dbReference>
<dbReference type="AlphaFoldDB" id="A0A9U5GXC3"/>
<dbReference type="SUPFAM" id="SSF56281">
    <property type="entry name" value="Metallo-hydrolase/oxidoreductase"/>
    <property type="match status" value="1"/>
</dbReference>
<evidence type="ECO:0000259" key="3">
    <source>
        <dbReference type="SMART" id="SM00849"/>
    </source>
</evidence>
<proteinExistence type="inferred from homology"/>
<sequence>MAPRPRADTAMPAGADAAAPRTDATSAAPRPRGPRLAARLLLALALAGGAAVAQAPDYRLDPVSVAPGVFVLEGVREHFNARNGGNIVNTGFIATPEGAIVIDTGPSRRYGEQMRAVAGGKVAAVFITHAHPDHFLGNQAFAGAPVSALPGTIEAIRTRGEKLSDNLYGMLAGWMSGTVVAVPAKVAEPGRVTVAGRELELIALAGHTGADLAVFDVKSGTLFAGDLVFFERAPTTPDADIDAWLAALDRLAKVPFTTLVPGHGPVVHGQEAIAQTRDYLDWLRASLRDAAGRGLDMPEVMQQPLPARFAGMAVAREELERSVVHLYPRYEEETLRK</sequence>
<accession>A0A9U5GXC3</accession>
<dbReference type="InterPro" id="IPR036866">
    <property type="entry name" value="RibonucZ/Hydroxyglut_hydro"/>
</dbReference>
<dbReference type="RefSeq" id="WP_245591256.1">
    <property type="nucleotide sequence ID" value="NZ_AXWS01000004.1"/>
</dbReference>
<dbReference type="InterPro" id="IPR001279">
    <property type="entry name" value="Metallo-B-lactamas"/>
</dbReference>
<dbReference type="GO" id="GO:0017001">
    <property type="term" value="P:antibiotic catabolic process"/>
    <property type="evidence" value="ECO:0007669"/>
    <property type="project" value="UniProtKB-ARBA"/>
</dbReference>
<evidence type="ECO:0000313" key="5">
    <source>
        <dbReference type="RefSeq" id="WP_245591256.1"/>
    </source>
</evidence>
<evidence type="ECO:0000256" key="2">
    <source>
        <dbReference type="SAM" id="MobiDB-lite"/>
    </source>
</evidence>
<dbReference type="Gene3D" id="3.60.15.10">
    <property type="entry name" value="Ribonuclease Z/Hydroxyacylglutathione hydrolase-like"/>
    <property type="match status" value="1"/>
</dbReference>
<feature type="domain" description="Metallo-beta-lactamase" evidence="3">
    <location>
        <begin position="87"/>
        <end position="263"/>
    </location>
</feature>
<dbReference type="NCBIfam" id="TIGR04558">
    <property type="entry name" value="SoxH_rel_PQQ_1"/>
    <property type="match status" value="1"/>
</dbReference>
<dbReference type="Pfam" id="PF00753">
    <property type="entry name" value="Lactamase_B"/>
    <property type="match status" value="1"/>
</dbReference>
<feature type="region of interest" description="Disordered" evidence="2">
    <location>
        <begin position="1"/>
        <end position="32"/>
    </location>
</feature>
<organism evidence="4 5">
    <name type="scientific">Derxia gummosa DSM 723</name>
    <dbReference type="NCBI Taxonomy" id="1121388"/>
    <lineage>
        <taxon>Bacteria</taxon>
        <taxon>Pseudomonadati</taxon>
        <taxon>Pseudomonadota</taxon>
        <taxon>Betaproteobacteria</taxon>
        <taxon>Burkholderiales</taxon>
        <taxon>Alcaligenaceae</taxon>
        <taxon>Derxia</taxon>
    </lineage>
</organism>
<dbReference type="InterPro" id="IPR050855">
    <property type="entry name" value="NDM-1-like"/>
</dbReference>
<evidence type="ECO:0000313" key="4">
    <source>
        <dbReference type="Proteomes" id="UP000675920"/>
    </source>
</evidence>
<reference evidence="5" key="1">
    <citation type="submission" date="2025-08" db="UniProtKB">
        <authorList>
            <consortium name="RefSeq"/>
        </authorList>
    </citation>
    <scope>IDENTIFICATION</scope>
</reference>
<dbReference type="InterPro" id="IPR030811">
    <property type="entry name" value="SoxH-rel_PQQ_1"/>
</dbReference>
<evidence type="ECO:0000256" key="1">
    <source>
        <dbReference type="ARBA" id="ARBA00005250"/>
    </source>
</evidence>
<protein>
    <submittedName>
        <fullName evidence="5">Quinoprotein relay system zinc metallohydrolase 1</fullName>
    </submittedName>
</protein>
<dbReference type="Proteomes" id="UP000675920">
    <property type="component" value="Unplaced"/>
</dbReference>
<dbReference type="PANTHER" id="PTHR42951:SF4">
    <property type="entry name" value="ACYL-COENZYME A THIOESTERASE MBLAC2"/>
    <property type="match status" value="1"/>
</dbReference>
<name>A0A9U5GXC3_9BURK</name>
<comment type="similarity">
    <text evidence="1">Belongs to the metallo-beta-lactamase superfamily. Class-B beta-lactamase family.</text>
</comment>
<feature type="compositionally biased region" description="Low complexity" evidence="2">
    <location>
        <begin position="8"/>
        <end position="32"/>
    </location>
</feature>
<keyword evidence="4" id="KW-1185">Reference proteome</keyword>